<dbReference type="Proteomes" id="UP000306236">
    <property type="component" value="Unassembled WGS sequence"/>
</dbReference>
<evidence type="ECO:0000256" key="2">
    <source>
        <dbReference type="ARBA" id="ARBA00022490"/>
    </source>
</evidence>
<evidence type="ECO:0000259" key="6">
    <source>
        <dbReference type="PROSITE" id="PS51186"/>
    </source>
</evidence>
<feature type="active site" description="Proton acceptor" evidence="5">
    <location>
        <position position="109"/>
    </location>
</feature>
<sequence length="163" mass="18431">MLEAPQLRWRAMAAADLSRVMRLEQLSHSHPWSEGNFRDSLNTPGFYMPMLLQDARLLGYLVAMAGFEEVHLLNVTVEPAARGQGLGRLLMQALQVWAQQQAAQHIWLEVRQSNAAAEALYRSCGYEFVSLRKNYYPLNAEQREHAIVMHKALPSAERLAGAD</sequence>
<keyword evidence="8" id="KW-1185">Reference proteome</keyword>
<dbReference type="AlphaFoldDB" id="A0A4S5BYW9"/>
<dbReference type="InterPro" id="IPR016181">
    <property type="entry name" value="Acyl_CoA_acyltransferase"/>
</dbReference>
<comment type="caution">
    <text evidence="5">Lacks conserved residue(s) required for the propagation of feature annotation.</text>
</comment>
<comment type="similarity">
    <text evidence="1 5">Belongs to the acetyltransferase family. RimI subfamily.</text>
</comment>
<dbReference type="PROSITE" id="PS51186">
    <property type="entry name" value="GNAT"/>
    <property type="match status" value="1"/>
</dbReference>
<dbReference type="PANTHER" id="PTHR43420">
    <property type="entry name" value="ACETYLTRANSFERASE"/>
    <property type="match status" value="1"/>
</dbReference>
<dbReference type="PANTHER" id="PTHR43420:SF51">
    <property type="entry name" value="PEPTIDYL-LYSINE N-ACETYLTRANSFERASE YIAC"/>
    <property type="match status" value="1"/>
</dbReference>
<dbReference type="InterPro" id="IPR043690">
    <property type="entry name" value="RimI"/>
</dbReference>
<dbReference type="SUPFAM" id="SSF55729">
    <property type="entry name" value="Acyl-CoA N-acyltransferases (Nat)"/>
    <property type="match status" value="1"/>
</dbReference>
<dbReference type="Pfam" id="PF00583">
    <property type="entry name" value="Acetyltransf_1"/>
    <property type="match status" value="1"/>
</dbReference>
<evidence type="ECO:0000256" key="3">
    <source>
        <dbReference type="ARBA" id="ARBA00022679"/>
    </source>
</evidence>
<dbReference type="InterPro" id="IPR050680">
    <property type="entry name" value="YpeA/RimI_acetyltransf"/>
</dbReference>
<comment type="subcellular location">
    <subcellularLocation>
        <location evidence="5">Cytoplasm</location>
    </subcellularLocation>
</comment>
<dbReference type="OrthoDB" id="9796919at2"/>
<keyword evidence="4 5" id="KW-0012">Acyltransferase</keyword>
<feature type="binding site" evidence="5">
    <location>
        <position position="114"/>
    </location>
    <ligand>
        <name>acetyl-CoA</name>
        <dbReference type="ChEBI" id="CHEBI:57288"/>
    </ligand>
</feature>
<protein>
    <recommendedName>
        <fullName evidence="5">[Ribosomal protein bS18]-alanine N-acetyltransferase</fullName>
        <ecNumber evidence="5">2.3.1.266</ecNumber>
    </recommendedName>
</protein>
<reference evidence="7 8" key="1">
    <citation type="submission" date="2019-04" db="EMBL/GenBank/DDBJ databases">
        <title>Lampropedia sp YIM MLB12 draf genome.</title>
        <authorList>
            <person name="Wang Y.-X."/>
        </authorList>
    </citation>
    <scope>NUCLEOTIDE SEQUENCE [LARGE SCALE GENOMIC DNA]</scope>
    <source>
        <strain evidence="7 8">YIM MLB12</strain>
    </source>
</reference>
<accession>A0A4S5BYW9</accession>
<dbReference type="EMBL" id="SSWX01000004">
    <property type="protein sequence ID" value="THJ35246.1"/>
    <property type="molecule type" value="Genomic_DNA"/>
</dbReference>
<dbReference type="InterPro" id="IPR006464">
    <property type="entry name" value="AcTrfase_RimI/Ard1"/>
</dbReference>
<name>A0A4S5BYW9_9BURK</name>
<evidence type="ECO:0000313" key="8">
    <source>
        <dbReference type="Proteomes" id="UP000306236"/>
    </source>
</evidence>
<dbReference type="EC" id="2.3.1.266" evidence="5"/>
<keyword evidence="2 5" id="KW-0963">Cytoplasm</keyword>
<evidence type="ECO:0000313" key="7">
    <source>
        <dbReference type="EMBL" id="THJ35246.1"/>
    </source>
</evidence>
<dbReference type="NCBIfam" id="TIGR01575">
    <property type="entry name" value="rimI"/>
    <property type="match status" value="1"/>
</dbReference>
<feature type="domain" description="N-acetyltransferase" evidence="6">
    <location>
        <begin position="7"/>
        <end position="154"/>
    </location>
</feature>
<dbReference type="HAMAP" id="MF_02210">
    <property type="entry name" value="RimI"/>
    <property type="match status" value="1"/>
</dbReference>
<evidence type="ECO:0000256" key="5">
    <source>
        <dbReference type="HAMAP-Rule" id="MF_02210"/>
    </source>
</evidence>
<dbReference type="CDD" id="cd04301">
    <property type="entry name" value="NAT_SF"/>
    <property type="match status" value="1"/>
</dbReference>
<evidence type="ECO:0000256" key="1">
    <source>
        <dbReference type="ARBA" id="ARBA00005395"/>
    </source>
</evidence>
<dbReference type="GO" id="GO:0008999">
    <property type="term" value="F:protein-N-terminal-alanine acetyltransferase activity"/>
    <property type="evidence" value="ECO:0007669"/>
    <property type="project" value="UniProtKB-UniRule"/>
</dbReference>
<gene>
    <name evidence="5 7" type="primary">rimI</name>
    <name evidence="7" type="ORF">E8K88_04415</name>
</gene>
<organism evidence="7 8">
    <name type="scientific">Lampropedia aestuarii</name>
    <dbReference type="NCBI Taxonomy" id="2562762"/>
    <lineage>
        <taxon>Bacteria</taxon>
        <taxon>Pseudomonadati</taxon>
        <taxon>Pseudomonadota</taxon>
        <taxon>Betaproteobacteria</taxon>
        <taxon>Burkholderiales</taxon>
        <taxon>Comamonadaceae</taxon>
        <taxon>Lampropedia</taxon>
    </lineage>
</organism>
<feature type="active site" description="Proton donor" evidence="5">
    <location>
        <position position="121"/>
    </location>
</feature>
<dbReference type="InterPro" id="IPR000182">
    <property type="entry name" value="GNAT_dom"/>
</dbReference>
<comment type="catalytic activity">
    <reaction evidence="5">
        <text>N-terminal L-alanyl-[ribosomal protein bS18] + acetyl-CoA = N-terminal N(alpha)-acetyl-L-alanyl-[ribosomal protein bS18] + CoA + H(+)</text>
        <dbReference type="Rhea" id="RHEA:43756"/>
        <dbReference type="Rhea" id="RHEA-COMP:10676"/>
        <dbReference type="Rhea" id="RHEA-COMP:10677"/>
        <dbReference type="ChEBI" id="CHEBI:15378"/>
        <dbReference type="ChEBI" id="CHEBI:57287"/>
        <dbReference type="ChEBI" id="CHEBI:57288"/>
        <dbReference type="ChEBI" id="CHEBI:64718"/>
        <dbReference type="ChEBI" id="CHEBI:83683"/>
        <dbReference type="EC" id="2.3.1.266"/>
    </reaction>
</comment>
<dbReference type="Gene3D" id="3.40.630.30">
    <property type="match status" value="1"/>
</dbReference>
<dbReference type="GO" id="GO:0005737">
    <property type="term" value="C:cytoplasm"/>
    <property type="evidence" value="ECO:0007669"/>
    <property type="project" value="UniProtKB-SubCell"/>
</dbReference>
<evidence type="ECO:0000256" key="4">
    <source>
        <dbReference type="ARBA" id="ARBA00023315"/>
    </source>
</evidence>
<keyword evidence="3 5" id="KW-0808">Transferase</keyword>
<comment type="caution">
    <text evidence="7">The sequence shown here is derived from an EMBL/GenBank/DDBJ whole genome shotgun (WGS) entry which is preliminary data.</text>
</comment>
<proteinExistence type="inferred from homology"/>
<comment type="function">
    <text evidence="5">Acetylates the N-terminal alanine of ribosomal protein bS18.</text>
</comment>